<accession>M5UMW1</accession>
<sequence>MTEIDAPAFGILNAPALPPPRSTDSRRESFAARRHHTYPPLKI</sequence>
<dbReference type="EMBL" id="ANOH01000095">
    <property type="protein sequence ID" value="EMI57348.1"/>
    <property type="molecule type" value="Genomic_DNA"/>
</dbReference>
<gene>
    <name evidence="2" type="ORF">RSSM_01189</name>
</gene>
<comment type="caution">
    <text evidence="2">The sequence shown here is derived from an EMBL/GenBank/DDBJ whole genome shotgun (WGS) entry which is preliminary data.</text>
</comment>
<dbReference type="AlphaFoldDB" id="M5UMW1"/>
<evidence type="ECO:0000313" key="3">
    <source>
        <dbReference type="Proteomes" id="UP000011885"/>
    </source>
</evidence>
<proteinExistence type="predicted"/>
<organism evidence="2 3">
    <name type="scientific">Rhodopirellula sallentina SM41</name>
    <dbReference type="NCBI Taxonomy" id="1263870"/>
    <lineage>
        <taxon>Bacteria</taxon>
        <taxon>Pseudomonadati</taxon>
        <taxon>Planctomycetota</taxon>
        <taxon>Planctomycetia</taxon>
        <taxon>Pirellulales</taxon>
        <taxon>Pirellulaceae</taxon>
        <taxon>Rhodopirellula</taxon>
    </lineage>
</organism>
<name>M5UMW1_9BACT</name>
<keyword evidence="3" id="KW-1185">Reference proteome</keyword>
<evidence type="ECO:0000256" key="1">
    <source>
        <dbReference type="SAM" id="MobiDB-lite"/>
    </source>
</evidence>
<reference evidence="2 3" key="1">
    <citation type="journal article" date="2013" name="Mar. Genomics">
        <title>Expression of sulfatases in Rhodopirellula baltica and the diversity of sulfatases in the genus Rhodopirellula.</title>
        <authorList>
            <person name="Wegner C.E."/>
            <person name="Richter-Heitmann T."/>
            <person name="Klindworth A."/>
            <person name="Klockow C."/>
            <person name="Richter M."/>
            <person name="Achstetter T."/>
            <person name="Glockner F.O."/>
            <person name="Harder J."/>
        </authorList>
    </citation>
    <scope>NUCLEOTIDE SEQUENCE [LARGE SCALE GENOMIC DNA]</scope>
    <source>
        <strain evidence="2 3">SM41</strain>
    </source>
</reference>
<feature type="region of interest" description="Disordered" evidence="1">
    <location>
        <begin position="1"/>
        <end position="43"/>
    </location>
</feature>
<dbReference type="Proteomes" id="UP000011885">
    <property type="component" value="Unassembled WGS sequence"/>
</dbReference>
<protein>
    <submittedName>
        <fullName evidence="2">Uncharacterized protein</fullName>
    </submittedName>
</protein>
<evidence type="ECO:0000313" key="2">
    <source>
        <dbReference type="EMBL" id="EMI57348.1"/>
    </source>
</evidence>